<name>A0A4S3J0P4_9EURO</name>
<protein>
    <submittedName>
        <fullName evidence="1">Uncharacterized protein</fullName>
    </submittedName>
</protein>
<reference evidence="1 2" key="1">
    <citation type="submission" date="2019-03" db="EMBL/GenBank/DDBJ databases">
        <title>The genome sequence of a newly discovered highly antifungal drug resistant Aspergillus species, Aspergillus tanneri NIH 1004.</title>
        <authorList>
            <person name="Mounaud S."/>
            <person name="Singh I."/>
            <person name="Joardar V."/>
            <person name="Pakala S."/>
            <person name="Pakala S."/>
            <person name="Venepally P."/>
            <person name="Hoover J."/>
            <person name="Nierman W."/>
            <person name="Chung J."/>
            <person name="Losada L."/>
        </authorList>
    </citation>
    <scope>NUCLEOTIDE SEQUENCE [LARGE SCALE GENOMIC DNA]</scope>
    <source>
        <strain evidence="1 2">NIH1004</strain>
    </source>
</reference>
<evidence type="ECO:0000313" key="2">
    <source>
        <dbReference type="Proteomes" id="UP000308092"/>
    </source>
</evidence>
<dbReference type="Proteomes" id="UP000308092">
    <property type="component" value="Unassembled WGS sequence"/>
</dbReference>
<dbReference type="VEuPathDB" id="FungiDB:EYZ11_012366"/>
<sequence length="19" mass="1964">MSVALSNDGRDDLPSLCGN</sequence>
<comment type="caution">
    <text evidence="1">The sequence shown here is derived from an EMBL/GenBank/DDBJ whole genome shotgun (WGS) entry which is preliminary data.</text>
</comment>
<accession>A0A4S3J0P4</accession>
<dbReference type="AlphaFoldDB" id="A0A4S3J0P4"/>
<gene>
    <name evidence="1" type="ORF">EYZ11_012366</name>
</gene>
<organism evidence="1 2">
    <name type="scientific">Aspergillus tanneri</name>
    <dbReference type="NCBI Taxonomy" id="1220188"/>
    <lineage>
        <taxon>Eukaryota</taxon>
        <taxon>Fungi</taxon>
        <taxon>Dikarya</taxon>
        <taxon>Ascomycota</taxon>
        <taxon>Pezizomycotina</taxon>
        <taxon>Eurotiomycetes</taxon>
        <taxon>Eurotiomycetidae</taxon>
        <taxon>Eurotiales</taxon>
        <taxon>Aspergillaceae</taxon>
        <taxon>Aspergillus</taxon>
        <taxon>Aspergillus subgen. Circumdati</taxon>
    </lineage>
</organism>
<keyword evidence="2" id="KW-1185">Reference proteome</keyword>
<evidence type="ECO:0000313" key="1">
    <source>
        <dbReference type="EMBL" id="THC88185.1"/>
    </source>
</evidence>
<dbReference type="EMBL" id="SOSA01000914">
    <property type="protein sequence ID" value="THC88185.1"/>
    <property type="molecule type" value="Genomic_DNA"/>
</dbReference>
<proteinExistence type="predicted"/>